<protein>
    <submittedName>
        <fullName evidence="1">Uncharacterized protein</fullName>
    </submittedName>
</protein>
<sequence>MVLDLAPYRVLARNAKIALEQTKVSYAQLAKSRERFTTLCHERELSANRTIIFGGERSDDNVARVDANEPRAAVDIKISVNEIGRKETMLKEDSHLCEALNQRPGSDGKEIVCRGGHHLDEALIYQFAVRVQSKRGKATVQNGSSLGSLE</sequence>
<evidence type="ECO:0000313" key="1">
    <source>
        <dbReference type="EMBL" id="CAL1411734.1"/>
    </source>
</evidence>
<accession>A0AAV2GM44</accession>
<reference evidence="1 2" key="1">
    <citation type="submission" date="2024-04" db="EMBL/GenBank/DDBJ databases">
        <authorList>
            <person name="Fracassetti M."/>
        </authorList>
    </citation>
    <scope>NUCLEOTIDE SEQUENCE [LARGE SCALE GENOMIC DNA]</scope>
</reference>
<dbReference type="Proteomes" id="UP001497516">
    <property type="component" value="Chromosome 9"/>
</dbReference>
<organism evidence="1 2">
    <name type="scientific">Linum trigynum</name>
    <dbReference type="NCBI Taxonomy" id="586398"/>
    <lineage>
        <taxon>Eukaryota</taxon>
        <taxon>Viridiplantae</taxon>
        <taxon>Streptophyta</taxon>
        <taxon>Embryophyta</taxon>
        <taxon>Tracheophyta</taxon>
        <taxon>Spermatophyta</taxon>
        <taxon>Magnoliopsida</taxon>
        <taxon>eudicotyledons</taxon>
        <taxon>Gunneridae</taxon>
        <taxon>Pentapetalae</taxon>
        <taxon>rosids</taxon>
        <taxon>fabids</taxon>
        <taxon>Malpighiales</taxon>
        <taxon>Linaceae</taxon>
        <taxon>Linum</taxon>
    </lineage>
</organism>
<proteinExistence type="predicted"/>
<name>A0AAV2GM44_9ROSI</name>
<dbReference type="EMBL" id="OZ034822">
    <property type="protein sequence ID" value="CAL1411734.1"/>
    <property type="molecule type" value="Genomic_DNA"/>
</dbReference>
<dbReference type="AlphaFoldDB" id="A0AAV2GM44"/>
<evidence type="ECO:0000313" key="2">
    <source>
        <dbReference type="Proteomes" id="UP001497516"/>
    </source>
</evidence>
<gene>
    <name evidence="1" type="ORF">LTRI10_LOCUS51074</name>
</gene>
<keyword evidence="2" id="KW-1185">Reference proteome</keyword>